<evidence type="ECO:0000256" key="1">
    <source>
        <dbReference type="SAM" id="Phobius"/>
    </source>
</evidence>
<gene>
    <name evidence="2" type="ORF">AAG570_004075</name>
</gene>
<protein>
    <recommendedName>
        <fullName evidence="4">Carcinine transporter-like</fullName>
    </recommendedName>
</protein>
<keyword evidence="1" id="KW-0472">Membrane</keyword>
<name>A0ABD0Y508_9HEMI</name>
<accession>A0ABD0Y508</accession>
<organism evidence="2 3">
    <name type="scientific">Ranatra chinensis</name>
    <dbReference type="NCBI Taxonomy" id="642074"/>
    <lineage>
        <taxon>Eukaryota</taxon>
        <taxon>Metazoa</taxon>
        <taxon>Ecdysozoa</taxon>
        <taxon>Arthropoda</taxon>
        <taxon>Hexapoda</taxon>
        <taxon>Insecta</taxon>
        <taxon>Pterygota</taxon>
        <taxon>Neoptera</taxon>
        <taxon>Paraneoptera</taxon>
        <taxon>Hemiptera</taxon>
        <taxon>Heteroptera</taxon>
        <taxon>Panheteroptera</taxon>
        <taxon>Nepomorpha</taxon>
        <taxon>Nepidae</taxon>
        <taxon>Ranatrinae</taxon>
        <taxon>Ranatra</taxon>
    </lineage>
</organism>
<dbReference type="AlphaFoldDB" id="A0ABD0Y508"/>
<evidence type="ECO:0000313" key="2">
    <source>
        <dbReference type="EMBL" id="KAL1117760.1"/>
    </source>
</evidence>
<comment type="caution">
    <text evidence="2">The sequence shown here is derived from an EMBL/GenBank/DDBJ whole genome shotgun (WGS) entry which is preliminary data.</text>
</comment>
<reference evidence="2 3" key="1">
    <citation type="submission" date="2024-07" db="EMBL/GenBank/DDBJ databases">
        <title>Chromosome-level genome assembly of the water stick insect Ranatra chinensis (Heteroptera: Nepidae).</title>
        <authorList>
            <person name="Liu X."/>
        </authorList>
    </citation>
    <scope>NUCLEOTIDE SEQUENCE [LARGE SCALE GENOMIC DNA]</scope>
    <source>
        <strain evidence="2">Cailab_2021Rc</strain>
        <tissue evidence="2">Muscle</tissue>
    </source>
</reference>
<evidence type="ECO:0008006" key="4">
    <source>
        <dbReference type="Google" id="ProtNLM"/>
    </source>
</evidence>
<dbReference type="EMBL" id="JBFDAA010000015">
    <property type="protein sequence ID" value="KAL1117760.1"/>
    <property type="molecule type" value="Genomic_DNA"/>
</dbReference>
<feature type="transmembrane region" description="Helical" evidence="1">
    <location>
        <begin position="53"/>
        <end position="75"/>
    </location>
</feature>
<proteinExistence type="predicted"/>
<sequence length="149" mass="16940">MVEDTVSTKGSPALDANCNTLEPVKTARDEIDGLSDFDDLLPHIGEFGLYQKLLFLMMIPFTFSVAFVYFTQIFLTLVPEEHWCMVPELQHLPLSQRLVNCIKDSSPDQTESNPSSRPTLVRFEPHSSYRPQYPHSPTGRKIQILSLQT</sequence>
<keyword evidence="1" id="KW-1133">Transmembrane helix</keyword>
<dbReference type="Proteomes" id="UP001558652">
    <property type="component" value="Unassembled WGS sequence"/>
</dbReference>
<keyword evidence="1" id="KW-0812">Transmembrane</keyword>
<evidence type="ECO:0000313" key="3">
    <source>
        <dbReference type="Proteomes" id="UP001558652"/>
    </source>
</evidence>
<keyword evidence="3" id="KW-1185">Reference proteome</keyword>